<comment type="caution">
    <text evidence="1">The sequence shown here is derived from an EMBL/GenBank/DDBJ whole genome shotgun (WGS) entry which is preliminary data.</text>
</comment>
<organism evidence="1 2">
    <name type="scientific">Peteryoungia aggregata LMG 23059</name>
    <dbReference type="NCBI Taxonomy" id="1368425"/>
    <lineage>
        <taxon>Bacteria</taxon>
        <taxon>Pseudomonadati</taxon>
        <taxon>Pseudomonadota</taxon>
        <taxon>Alphaproteobacteria</taxon>
        <taxon>Hyphomicrobiales</taxon>
        <taxon>Rhizobiaceae</taxon>
        <taxon>Peteryoungia</taxon>
    </lineage>
</organism>
<dbReference type="EMBL" id="JAUSUW010000014">
    <property type="protein sequence ID" value="MDQ0422977.1"/>
    <property type="molecule type" value="Genomic_DNA"/>
</dbReference>
<sequence>MTRELDVHVGGGFDALQARVGDALRRQREGEPVHEDHLTFVDWDAFARTMTAKRLELLRYLHRNPQESVAALARNLQRDYRRVHEDVELLTAAGLIARDGLALSTGYDEIRTVIAL</sequence>
<keyword evidence="2" id="KW-1185">Reference proteome</keyword>
<dbReference type="RefSeq" id="WP_307376232.1">
    <property type="nucleotide sequence ID" value="NZ_JAUSUW010000014.1"/>
</dbReference>
<evidence type="ECO:0000313" key="2">
    <source>
        <dbReference type="Proteomes" id="UP001238496"/>
    </source>
</evidence>
<accession>A0ABU0GEG3</accession>
<protein>
    <submittedName>
        <fullName evidence="1">Transcriptional regulator</fullName>
    </submittedName>
</protein>
<dbReference type="InterPro" id="IPR036390">
    <property type="entry name" value="WH_DNA-bd_sf"/>
</dbReference>
<reference evidence="1 2" key="1">
    <citation type="submission" date="2023-07" db="EMBL/GenBank/DDBJ databases">
        <title>Genomic Encyclopedia of Type Strains, Phase IV (KMG-IV): sequencing the most valuable type-strain genomes for metagenomic binning, comparative biology and taxonomic classification.</title>
        <authorList>
            <person name="Goeker M."/>
        </authorList>
    </citation>
    <scope>NUCLEOTIDE SEQUENCE [LARGE SCALE GENOMIC DNA]</scope>
    <source>
        <strain evidence="1 2">DSM 1111</strain>
    </source>
</reference>
<proteinExistence type="predicted"/>
<dbReference type="InterPro" id="IPR036388">
    <property type="entry name" value="WH-like_DNA-bd_sf"/>
</dbReference>
<dbReference type="Gene3D" id="1.10.10.10">
    <property type="entry name" value="Winged helix-like DNA-binding domain superfamily/Winged helix DNA-binding domain"/>
    <property type="match status" value="1"/>
</dbReference>
<name>A0ABU0GEG3_9HYPH</name>
<evidence type="ECO:0000313" key="1">
    <source>
        <dbReference type="EMBL" id="MDQ0422977.1"/>
    </source>
</evidence>
<gene>
    <name evidence="1" type="ORF">J2045_004027</name>
</gene>
<dbReference type="Proteomes" id="UP001238496">
    <property type="component" value="Unassembled WGS sequence"/>
</dbReference>
<dbReference type="Pfam" id="PF25212">
    <property type="entry name" value="HVO_A0114"/>
    <property type="match status" value="1"/>
</dbReference>
<dbReference type="SUPFAM" id="SSF46785">
    <property type="entry name" value="Winged helix' DNA-binding domain"/>
    <property type="match status" value="1"/>
</dbReference>